<dbReference type="CDD" id="cd00118">
    <property type="entry name" value="LysM"/>
    <property type="match status" value="1"/>
</dbReference>
<dbReference type="InterPro" id="IPR036779">
    <property type="entry name" value="LysM_dom_sf"/>
</dbReference>
<dbReference type="eggNOG" id="COG1652">
    <property type="taxonomic scope" value="Bacteria"/>
</dbReference>
<keyword evidence="1" id="KW-0812">Transmembrane</keyword>
<evidence type="ECO:0000313" key="5">
    <source>
        <dbReference type="Proteomes" id="UP000000485"/>
    </source>
</evidence>
<feature type="domain" description="LysM" evidence="3">
    <location>
        <begin position="189"/>
        <end position="246"/>
    </location>
</feature>
<dbReference type="PROSITE" id="PS51257">
    <property type="entry name" value="PROKAR_LIPOPROTEIN"/>
    <property type="match status" value="1"/>
</dbReference>
<dbReference type="AlphaFoldDB" id="F8A1B3"/>
<dbReference type="KEGG" id="cga:Celgi_1141"/>
<dbReference type="HOGENOM" id="CLU_082660_0_0_11"/>
<dbReference type="Pfam" id="PF01476">
    <property type="entry name" value="LysM"/>
    <property type="match status" value="1"/>
</dbReference>
<sequence length="252" mass="24950" precursor="true">MHHRTRGATTGALLALAGASAAACAVALGLAARAGLGSGGPLRVDDVVLVAVAVLGALVCAWLALACGLGAACVAGRVLGARWRAGEDALRRCAPAVVRRVVAGVAGAGIGVGLVATGAGATAPPLVSSGPSVGTVATAHVWSPGTGAADLRGADGPALGWSVAVTDGESRTDAPGHLRATAHADARGEVHRVRAGESLWTIAATHLGDDATPERIAEAWPAWWEANRETIGSDPDVIRPGQVLQVPAEAAR</sequence>
<dbReference type="InterPro" id="IPR052196">
    <property type="entry name" value="Bact_Kbp"/>
</dbReference>
<proteinExistence type="predicted"/>
<evidence type="ECO:0000259" key="3">
    <source>
        <dbReference type="PROSITE" id="PS51782"/>
    </source>
</evidence>
<evidence type="ECO:0000256" key="2">
    <source>
        <dbReference type="SAM" id="SignalP"/>
    </source>
</evidence>
<dbReference type="PANTHER" id="PTHR34700">
    <property type="entry name" value="POTASSIUM BINDING PROTEIN KBP"/>
    <property type="match status" value="1"/>
</dbReference>
<evidence type="ECO:0000313" key="4">
    <source>
        <dbReference type="EMBL" id="AEI11660.1"/>
    </source>
</evidence>
<keyword evidence="2" id="KW-0732">Signal</keyword>
<protein>
    <submittedName>
        <fullName evidence="4">Peptidoglycan-binding lysin domain protein</fullName>
    </submittedName>
</protein>
<gene>
    <name evidence="4" type="ordered locus">Celgi_1141</name>
</gene>
<reference evidence="5" key="1">
    <citation type="submission" date="2011-04" db="EMBL/GenBank/DDBJ databases">
        <title>Complete sequence of Cellvibrio gilvus ATCC 13127.</title>
        <authorList>
            <person name="Lucas S."/>
            <person name="Han J."/>
            <person name="Lapidus A."/>
            <person name="Cheng J.-F."/>
            <person name="Goodwin L."/>
            <person name="Pitluck S."/>
            <person name="Peters L."/>
            <person name="Munk A."/>
            <person name="Detter J.C."/>
            <person name="Han C."/>
            <person name="Tapia R."/>
            <person name="Land M."/>
            <person name="Hauser L."/>
            <person name="Kyrpides N."/>
            <person name="Ivanova N."/>
            <person name="Ovchinnikova G."/>
            <person name="Pagani I."/>
            <person name="Mead D."/>
            <person name="Brumm P."/>
            <person name="Woyke T."/>
        </authorList>
    </citation>
    <scope>NUCLEOTIDE SEQUENCE [LARGE SCALE GENOMIC DNA]</scope>
    <source>
        <strain evidence="5">ATCC 13127 / NRRL B-14078</strain>
    </source>
</reference>
<feature type="transmembrane region" description="Helical" evidence="1">
    <location>
        <begin position="101"/>
        <end position="121"/>
    </location>
</feature>
<organism evidence="4 5">
    <name type="scientific">Cellulomonas gilvus (strain ATCC 13127 / NRRL B-14078)</name>
    <name type="common">Cellvibrio gilvus</name>
    <dbReference type="NCBI Taxonomy" id="593907"/>
    <lineage>
        <taxon>Bacteria</taxon>
        <taxon>Bacillati</taxon>
        <taxon>Actinomycetota</taxon>
        <taxon>Actinomycetes</taxon>
        <taxon>Micrococcales</taxon>
        <taxon>Cellulomonadaceae</taxon>
        <taxon>Cellulomonas</taxon>
    </lineage>
</organism>
<dbReference type="STRING" id="593907.Celgi_1141"/>
<keyword evidence="1" id="KW-1133">Transmembrane helix</keyword>
<dbReference type="Proteomes" id="UP000000485">
    <property type="component" value="Chromosome"/>
</dbReference>
<keyword evidence="1" id="KW-0472">Membrane</keyword>
<feature type="transmembrane region" description="Helical" evidence="1">
    <location>
        <begin position="47"/>
        <end position="80"/>
    </location>
</feature>
<feature type="chain" id="PRO_5038826741" evidence="2">
    <location>
        <begin position="26"/>
        <end position="252"/>
    </location>
</feature>
<dbReference type="InterPro" id="IPR018392">
    <property type="entry name" value="LysM"/>
</dbReference>
<keyword evidence="5" id="KW-1185">Reference proteome</keyword>
<dbReference type="SMART" id="SM00257">
    <property type="entry name" value="LysM"/>
    <property type="match status" value="1"/>
</dbReference>
<dbReference type="PANTHER" id="PTHR34700:SF4">
    <property type="entry name" value="PHAGE-LIKE ELEMENT PBSX PROTEIN XKDP"/>
    <property type="match status" value="1"/>
</dbReference>
<dbReference type="EMBL" id="CP002665">
    <property type="protein sequence ID" value="AEI11660.1"/>
    <property type="molecule type" value="Genomic_DNA"/>
</dbReference>
<dbReference type="Gene3D" id="3.10.350.10">
    <property type="entry name" value="LysM domain"/>
    <property type="match status" value="1"/>
</dbReference>
<feature type="signal peptide" evidence="2">
    <location>
        <begin position="1"/>
        <end position="25"/>
    </location>
</feature>
<name>F8A1B3_CELGA</name>
<dbReference type="PROSITE" id="PS51782">
    <property type="entry name" value="LYSM"/>
    <property type="match status" value="1"/>
</dbReference>
<evidence type="ECO:0000256" key="1">
    <source>
        <dbReference type="SAM" id="Phobius"/>
    </source>
</evidence>
<accession>F8A1B3</accession>